<sequence length="973" mass="110454">MNFTFTRRPLKQLYFKYTVVFALLAVCIFGTYLLTGHTFILSKDALNQHLPLMANYRAALIHFFHHPGQFQYWSWKMGLGTDTFQVYSYYTIGDVFAYLALLFPAAKMTLAYQVITVIRLYCVGLAFVYFAQHFRFRDNVILAGAVTYMVNAFLLYACIAQPFFTTPFILFPLMVVQLERVLKGGSAWPLVGAFTWMLISNYYFAFVLGIGAALYLILRVLTHYRTKLNYWQTLAKLLFAAASSILVSAVMLVPELIAVMNSTRTGSEFANGLKTYPLYYYLFLPKQLINGGQWSFMYWTALGIVSIGFLALVYLYSRPKQYPLLTISLALALVMLLIPAVGAFFNGMMSASNRWTLLIYLPLAMAVCILVEHAAQLSHHDLWILSWATGIYLLVLIATFFFENNDDIFMPVLFLITSLLVLWMINLHRPQTPDRWLLALVILNAGFNAVYSAFPYKGNFTADMLSRGEYQAITANRYGGLDQGLTGKPFYRVSTVSQNQIINSNGSADDLGPNLDNDLTSGLNNIDSYYSLQNKYLGQFNTSLQNNQYQANIPIRQADDRSVMNNFFGVKYLFVQSDGKNATKIPAGYFMDKATAPVINYDHGQPSPQTIQKGKEPFVPTQTIRYRSEQAFPLLYWQGDYISAKRYRTLSPTAKERALAAGVLVDGSTKGMQPANLHNQVYPLKSVLVSNRLNRVNPHHLKYTDSDESYQLQFPELENKKFAKRLKQTELHIEFSKIKYTPFSMKEQIKYDQEHLRQMALNPGSVINQRFTKYQYWRYHVLNGAPDISFKLNYTSKFGTASVVQAKQNVLSLFKKVTNSTLNIGYYQGGLPQTLTFQPSKLGTYQLDYQVVAEKLDSHYDQQVRTIQQHALTNLQFKRNQVSGTITTPRAGVLTSSIPYSTGWTVKVDGQQAKTVRTNQAFLGVWLPQGHHRISFNYQTSGLAAGAKISLAGLVWLALAAGITIIWRYRSHK</sequence>
<evidence type="ECO:0000313" key="5">
    <source>
        <dbReference type="Proteomes" id="UP000051883"/>
    </source>
</evidence>
<comment type="caution">
    <text evidence="2">The sequence shown here is derived from an EMBL/GenBank/DDBJ whole genome shotgun (WGS) entry which is preliminary data.</text>
</comment>
<dbReference type="EMBL" id="ACLL01000047">
    <property type="protein sequence ID" value="EEW53202.1"/>
    <property type="molecule type" value="Genomic_DNA"/>
</dbReference>
<feature type="transmembrane region" description="Helical" evidence="1">
    <location>
        <begin position="202"/>
        <end position="222"/>
    </location>
</feature>
<keyword evidence="5" id="KW-1185">Reference proteome</keyword>
<dbReference type="eggNOG" id="COG4485">
    <property type="taxonomic scope" value="Bacteria"/>
</dbReference>
<accession>C8P8I8</accession>
<evidence type="ECO:0000313" key="4">
    <source>
        <dbReference type="Proteomes" id="UP000003675"/>
    </source>
</evidence>
<dbReference type="HOGENOM" id="CLU_008413_1_0_9"/>
<feature type="transmembrane region" description="Helical" evidence="1">
    <location>
        <begin position="949"/>
        <end position="969"/>
    </location>
</feature>
<dbReference type="PANTHER" id="PTHR38454:SF1">
    <property type="entry name" value="INTEGRAL MEMBRANE PROTEIN"/>
    <property type="match status" value="1"/>
</dbReference>
<name>C8P8I8_9LACO</name>
<feature type="transmembrane region" description="Helical" evidence="1">
    <location>
        <begin position="382"/>
        <end position="402"/>
    </location>
</feature>
<evidence type="ECO:0000313" key="2">
    <source>
        <dbReference type="EMBL" id="EEW53202.1"/>
    </source>
</evidence>
<dbReference type="EMBL" id="AZDK01000015">
    <property type="protein sequence ID" value="KRK59695.1"/>
    <property type="molecule type" value="Genomic_DNA"/>
</dbReference>
<keyword evidence="1" id="KW-0812">Transmembrane</keyword>
<proteinExistence type="predicted"/>
<dbReference type="PANTHER" id="PTHR38454">
    <property type="entry name" value="INTEGRAL MEMBRANE PROTEIN-RELATED"/>
    <property type="match status" value="1"/>
</dbReference>
<feature type="transmembrane region" description="Helical" evidence="1">
    <location>
        <begin position="110"/>
        <end position="131"/>
    </location>
</feature>
<gene>
    <name evidence="3" type="ORF">FC31_GL000461</name>
    <name evidence="2" type="ORF">HMPREF0494_1632</name>
</gene>
<dbReference type="STRING" id="525309.HMPREF0494_1632"/>
<feature type="transmembrane region" description="Helical" evidence="1">
    <location>
        <begin position="234"/>
        <end position="253"/>
    </location>
</feature>
<evidence type="ECO:0000256" key="1">
    <source>
        <dbReference type="SAM" id="Phobius"/>
    </source>
</evidence>
<feature type="transmembrane region" description="Helical" evidence="1">
    <location>
        <begin position="324"/>
        <end position="345"/>
    </location>
</feature>
<feature type="transmembrane region" description="Helical" evidence="1">
    <location>
        <begin position="296"/>
        <end position="317"/>
    </location>
</feature>
<dbReference type="PATRIC" id="fig|525309.8.peg.470"/>
<feature type="transmembrane region" description="Helical" evidence="1">
    <location>
        <begin position="408"/>
        <end position="425"/>
    </location>
</feature>
<dbReference type="OrthoDB" id="9815466at2"/>
<dbReference type="InterPro" id="IPR018580">
    <property type="entry name" value="Uncharacterised_YfhO"/>
</dbReference>
<feature type="transmembrane region" description="Helical" evidence="1">
    <location>
        <begin position="357"/>
        <end position="375"/>
    </location>
</feature>
<dbReference type="Pfam" id="PF09586">
    <property type="entry name" value="YfhO"/>
    <property type="match status" value="1"/>
</dbReference>
<feature type="transmembrane region" description="Helical" evidence="1">
    <location>
        <begin position="140"/>
        <end position="164"/>
    </location>
</feature>
<evidence type="ECO:0000313" key="3">
    <source>
        <dbReference type="EMBL" id="KRK59695.1"/>
    </source>
</evidence>
<dbReference type="AlphaFoldDB" id="C8P8I8"/>
<feature type="transmembrane region" description="Helical" evidence="1">
    <location>
        <begin position="14"/>
        <end position="34"/>
    </location>
</feature>
<dbReference type="Proteomes" id="UP000003675">
    <property type="component" value="Unassembled WGS sequence"/>
</dbReference>
<reference evidence="2 4" key="1">
    <citation type="submission" date="2009-09" db="EMBL/GenBank/DDBJ databases">
        <authorList>
            <person name="Qin X."/>
            <person name="Bachman B."/>
            <person name="Battles P."/>
            <person name="Bell A."/>
            <person name="Bess C."/>
            <person name="Bickham C."/>
            <person name="Chaboub L."/>
            <person name="Chen D."/>
            <person name="Coyle M."/>
            <person name="Deiros D.R."/>
            <person name="Dinh H."/>
            <person name="Forbes L."/>
            <person name="Fowler G."/>
            <person name="Francisco L."/>
            <person name="Fu Q."/>
            <person name="Gubbala S."/>
            <person name="Hale W."/>
            <person name="Han Y."/>
            <person name="Hemphill L."/>
            <person name="Highlander S.K."/>
            <person name="Hirani K."/>
            <person name="Hogues M."/>
            <person name="Jackson L."/>
            <person name="Jakkamsetti A."/>
            <person name="Javaid M."/>
            <person name="Jiang H."/>
            <person name="Korchina V."/>
            <person name="Kovar C."/>
            <person name="Lara F."/>
            <person name="Lee S."/>
            <person name="Mata R."/>
            <person name="Mathew T."/>
            <person name="Moen C."/>
            <person name="Morales K."/>
            <person name="Munidasa M."/>
            <person name="Nazareth L."/>
            <person name="Ngo R."/>
            <person name="Nguyen L."/>
            <person name="Okwuonu G."/>
            <person name="Ongeri F."/>
            <person name="Patil S."/>
            <person name="Petrosino J."/>
            <person name="Pham C."/>
            <person name="Pham P."/>
            <person name="Pu L.-L."/>
            <person name="Puazo M."/>
            <person name="Raj R."/>
            <person name="Reid J."/>
            <person name="Rouhana J."/>
            <person name="Saada N."/>
            <person name="Shang Y."/>
            <person name="Simmons D."/>
            <person name="Thornton R."/>
            <person name="Warren J."/>
            <person name="Weissenberger G."/>
            <person name="Zhang J."/>
            <person name="Zhang L."/>
            <person name="Zhou C."/>
            <person name="Zhu D."/>
            <person name="Muzny D."/>
            <person name="Worley K."/>
            <person name="Gibbs R."/>
        </authorList>
    </citation>
    <scope>NUCLEOTIDE SEQUENCE [LARGE SCALE GENOMIC DNA]</scope>
    <source>
        <strain evidence="2 4">DSM 16041</strain>
    </source>
</reference>
<protein>
    <submittedName>
        <fullName evidence="3">Integral membrane protein</fullName>
    </submittedName>
</protein>
<organism evidence="2 4">
    <name type="scientific">Limosilactobacillus antri DSM 16041</name>
    <dbReference type="NCBI Taxonomy" id="525309"/>
    <lineage>
        <taxon>Bacteria</taxon>
        <taxon>Bacillati</taxon>
        <taxon>Bacillota</taxon>
        <taxon>Bacilli</taxon>
        <taxon>Lactobacillales</taxon>
        <taxon>Lactobacillaceae</taxon>
        <taxon>Limosilactobacillus</taxon>
    </lineage>
</organism>
<feature type="transmembrane region" description="Helical" evidence="1">
    <location>
        <begin position="437"/>
        <end position="454"/>
    </location>
</feature>
<dbReference type="Proteomes" id="UP000051883">
    <property type="component" value="Unassembled WGS sequence"/>
</dbReference>
<dbReference type="RefSeq" id="WP_007123179.1">
    <property type="nucleotide sequence ID" value="NZ_AZDK01000015.1"/>
</dbReference>
<keyword evidence="1" id="KW-0472">Membrane</keyword>
<keyword evidence="1" id="KW-1133">Transmembrane helix</keyword>
<reference evidence="3 5" key="2">
    <citation type="journal article" date="2015" name="Genome Announc.">
        <title>Expanding the biotechnology potential of lactobacilli through comparative genomics of 213 strains and associated genera.</title>
        <authorList>
            <person name="Sun Z."/>
            <person name="Harris H.M."/>
            <person name="McCann A."/>
            <person name="Guo C."/>
            <person name="Argimon S."/>
            <person name="Zhang W."/>
            <person name="Yang X."/>
            <person name="Jeffery I.B."/>
            <person name="Cooney J.C."/>
            <person name="Kagawa T.F."/>
            <person name="Liu W."/>
            <person name="Song Y."/>
            <person name="Salvetti E."/>
            <person name="Wrobel A."/>
            <person name="Rasinkangas P."/>
            <person name="Parkhill J."/>
            <person name="Rea M.C."/>
            <person name="O'Sullivan O."/>
            <person name="Ritari J."/>
            <person name="Douillard F.P."/>
            <person name="Paul Ross R."/>
            <person name="Yang R."/>
            <person name="Briner A.E."/>
            <person name="Felis G.E."/>
            <person name="de Vos W.M."/>
            <person name="Barrangou R."/>
            <person name="Klaenhammer T.R."/>
            <person name="Caufield P.W."/>
            <person name="Cui Y."/>
            <person name="Zhang H."/>
            <person name="O'Toole P.W."/>
        </authorList>
    </citation>
    <scope>NUCLEOTIDE SEQUENCE [LARGE SCALE GENOMIC DNA]</scope>
    <source>
        <strain evidence="3 5">DSM 16041</strain>
    </source>
</reference>